<comment type="similarity">
    <text evidence="1">Belongs to the GMC oxidoreductase family.</text>
</comment>
<keyword evidence="2" id="KW-0285">Flavoprotein</keyword>
<dbReference type="GO" id="GO:0050660">
    <property type="term" value="F:flavin adenine dinucleotide binding"/>
    <property type="evidence" value="ECO:0007669"/>
    <property type="project" value="InterPro"/>
</dbReference>
<dbReference type="Pfam" id="PF00732">
    <property type="entry name" value="GMC_oxred_N"/>
    <property type="match status" value="1"/>
</dbReference>
<dbReference type="Pfam" id="PF05199">
    <property type="entry name" value="GMC_oxred_C"/>
    <property type="match status" value="1"/>
</dbReference>
<dbReference type="InterPro" id="IPR000172">
    <property type="entry name" value="GMC_OxRdtase_N"/>
</dbReference>
<dbReference type="STRING" id="159449.B4N89_43320"/>
<accession>A0A1T3NKP2</accession>
<dbReference type="RefSeq" id="WP_078982108.1">
    <property type="nucleotide sequence ID" value="NZ_MWQN01000004.1"/>
</dbReference>
<feature type="domain" description="Glucose-methanol-choline oxidoreductase C-terminal" evidence="7">
    <location>
        <begin position="368"/>
        <end position="476"/>
    </location>
</feature>
<comment type="caution">
    <text evidence="8">The sequence shown here is derived from an EMBL/GenBank/DDBJ whole genome shotgun (WGS) entry which is preliminary data.</text>
</comment>
<proteinExistence type="inferred from homology"/>
<dbReference type="Proteomes" id="UP000190037">
    <property type="component" value="Unassembled WGS sequence"/>
</dbReference>
<evidence type="ECO:0000259" key="6">
    <source>
        <dbReference type="Pfam" id="PF00890"/>
    </source>
</evidence>
<dbReference type="OrthoDB" id="9798604at2"/>
<evidence type="ECO:0000259" key="7">
    <source>
        <dbReference type="Pfam" id="PF05199"/>
    </source>
</evidence>
<feature type="domain" description="FAD-dependent oxidoreductase 2 FAD-binding" evidence="6">
    <location>
        <begin position="11"/>
        <end position="46"/>
    </location>
</feature>
<evidence type="ECO:0000313" key="8">
    <source>
        <dbReference type="EMBL" id="OPC77352.1"/>
    </source>
</evidence>
<dbReference type="PANTHER" id="PTHR46056:SF12">
    <property type="entry name" value="LONG-CHAIN-ALCOHOL OXIDASE"/>
    <property type="match status" value="1"/>
</dbReference>
<protein>
    <recommendedName>
        <fullName evidence="10">GMC family oxidoreductase</fullName>
    </recommendedName>
</protein>
<reference evidence="8 9" key="1">
    <citation type="submission" date="2017-03" db="EMBL/GenBank/DDBJ databases">
        <title>Draft genome sequence of Streptomyces scabrisporus NF3, endophyte isolated from Amphipterygium adstringens.</title>
        <authorList>
            <person name="Vazquez M."/>
            <person name="Ceapa C.D."/>
            <person name="Rodriguez Luna D."/>
            <person name="Sanchez Esquivel S."/>
        </authorList>
    </citation>
    <scope>NUCLEOTIDE SEQUENCE [LARGE SCALE GENOMIC DNA]</scope>
    <source>
        <strain evidence="8 9">NF3</strain>
    </source>
</reference>
<dbReference type="Gene3D" id="3.50.50.60">
    <property type="entry name" value="FAD/NAD(P)-binding domain"/>
    <property type="match status" value="2"/>
</dbReference>
<keyword evidence="9" id="KW-1185">Reference proteome</keyword>
<name>A0A1T3NKP2_9ACTN</name>
<dbReference type="InterPro" id="IPR003953">
    <property type="entry name" value="FAD-dep_OxRdtase_2_FAD-bd"/>
</dbReference>
<gene>
    <name evidence="8" type="ORF">B4N89_43320</name>
</gene>
<evidence type="ECO:0000256" key="4">
    <source>
        <dbReference type="ARBA" id="ARBA00023002"/>
    </source>
</evidence>
<evidence type="ECO:0000256" key="3">
    <source>
        <dbReference type="ARBA" id="ARBA00022827"/>
    </source>
</evidence>
<evidence type="ECO:0000256" key="2">
    <source>
        <dbReference type="ARBA" id="ARBA00022630"/>
    </source>
</evidence>
<feature type="domain" description="Glucose-methanol-choline oxidoreductase N-terminal" evidence="5">
    <location>
        <begin position="58"/>
        <end position="270"/>
    </location>
</feature>
<dbReference type="InterPro" id="IPR036188">
    <property type="entry name" value="FAD/NAD-bd_sf"/>
</dbReference>
<dbReference type="EMBL" id="MWQN01000004">
    <property type="protein sequence ID" value="OPC77352.1"/>
    <property type="molecule type" value="Genomic_DNA"/>
</dbReference>
<evidence type="ECO:0000259" key="5">
    <source>
        <dbReference type="Pfam" id="PF00732"/>
    </source>
</evidence>
<evidence type="ECO:0008006" key="10">
    <source>
        <dbReference type="Google" id="ProtNLM"/>
    </source>
</evidence>
<keyword evidence="3" id="KW-0274">FAD</keyword>
<dbReference type="SUPFAM" id="SSF51905">
    <property type="entry name" value="FAD/NAD(P)-binding domain"/>
    <property type="match status" value="1"/>
</dbReference>
<dbReference type="PANTHER" id="PTHR46056">
    <property type="entry name" value="LONG-CHAIN-ALCOHOL OXIDASE"/>
    <property type="match status" value="1"/>
</dbReference>
<evidence type="ECO:0000313" key="9">
    <source>
        <dbReference type="Proteomes" id="UP000190037"/>
    </source>
</evidence>
<sequence>MAERPAVIDCDALVIGSGAGGAVAALELARAGRQPIVLEEGPEVSVADIAEASPAENMRRLYRNAGLSPIHGRPTIAFGEGRCVGGTTVVNGGLLWHPPADLLDRWALRSGIDGYRAEHLDAHLREITRRLSVITHTERPPANRDSRLLAVGADALGWRRQDARRAVRGCRHSNRCATGCPTGAKQSMALTYLPQARRRGARVDAGTRAVRIGHDGRTVTAVYAVGPDGRRTTYRPNVVFLAAGALGTPALLQRSGIQARRAGRHTAIHVNLRVNARFADPLAARNGTIFTTQLHEFADLGILIMPANLTPGTLAASLAGHPPRVLDRVLADIDHVGTYTVQVRVSGGVRVTALPAGGLLLRHHLRAGDRELLRFGLRQAARVLFAAGAVEVYAPERRVLRSVAEAEAFVPRADPRRWDLVSVHAMASCPMGLPERGGVCDGYGRPYGLRGLHLCDASVLPGATGVSPQGTVMAFAHEITHRYLALPRMPRLP</sequence>
<evidence type="ECO:0000256" key="1">
    <source>
        <dbReference type="ARBA" id="ARBA00010790"/>
    </source>
</evidence>
<dbReference type="GO" id="GO:0016614">
    <property type="term" value="F:oxidoreductase activity, acting on CH-OH group of donors"/>
    <property type="evidence" value="ECO:0007669"/>
    <property type="project" value="InterPro"/>
</dbReference>
<dbReference type="AlphaFoldDB" id="A0A1T3NKP2"/>
<dbReference type="InterPro" id="IPR007867">
    <property type="entry name" value="GMC_OxRtase_C"/>
</dbReference>
<keyword evidence="4" id="KW-0560">Oxidoreductase</keyword>
<organism evidence="8 9">
    <name type="scientific">Embleya scabrispora</name>
    <dbReference type="NCBI Taxonomy" id="159449"/>
    <lineage>
        <taxon>Bacteria</taxon>
        <taxon>Bacillati</taxon>
        <taxon>Actinomycetota</taxon>
        <taxon>Actinomycetes</taxon>
        <taxon>Kitasatosporales</taxon>
        <taxon>Streptomycetaceae</taxon>
        <taxon>Embleya</taxon>
    </lineage>
</organism>
<dbReference type="PRINTS" id="PR00420">
    <property type="entry name" value="RNGMNOXGNASE"/>
</dbReference>
<dbReference type="Pfam" id="PF00890">
    <property type="entry name" value="FAD_binding_2"/>
    <property type="match status" value="1"/>
</dbReference>